<sequence length="91" mass="9865">MRHKSNVGEGKMRKCSGSFNGRDMAANIDMMLNMGHGSPCLRDSARLVATARGDTQVDSGDELPAFSNADLTKLYFCESSRSKAYNQTAGK</sequence>
<gene>
    <name evidence="1" type="ORF">KIN20_000304</name>
</gene>
<protein>
    <submittedName>
        <fullName evidence="1">Uncharacterized protein</fullName>
    </submittedName>
</protein>
<keyword evidence="2" id="KW-1185">Reference proteome</keyword>
<organism evidence="1 2">
    <name type="scientific">Parelaphostrongylus tenuis</name>
    <name type="common">Meningeal worm</name>
    <dbReference type="NCBI Taxonomy" id="148309"/>
    <lineage>
        <taxon>Eukaryota</taxon>
        <taxon>Metazoa</taxon>
        <taxon>Ecdysozoa</taxon>
        <taxon>Nematoda</taxon>
        <taxon>Chromadorea</taxon>
        <taxon>Rhabditida</taxon>
        <taxon>Rhabditina</taxon>
        <taxon>Rhabditomorpha</taxon>
        <taxon>Strongyloidea</taxon>
        <taxon>Metastrongylidae</taxon>
        <taxon>Parelaphostrongylus</taxon>
    </lineage>
</organism>
<comment type="caution">
    <text evidence="1">The sequence shown here is derived from an EMBL/GenBank/DDBJ whole genome shotgun (WGS) entry which is preliminary data.</text>
</comment>
<evidence type="ECO:0000313" key="1">
    <source>
        <dbReference type="EMBL" id="KAJ1345710.1"/>
    </source>
</evidence>
<accession>A0AAD5LUJ9</accession>
<name>A0AAD5LUJ9_PARTN</name>
<proteinExistence type="predicted"/>
<dbReference type="AlphaFoldDB" id="A0AAD5LUJ9"/>
<reference evidence="1" key="1">
    <citation type="submission" date="2021-06" db="EMBL/GenBank/DDBJ databases">
        <title>Parelaphostrongylus tenuis whole genome reference sequence.</title>
        <authorList>
            <person name="Garwood T.J."/>
            <person name="Larsen P.A."/>
            <person name="Fountain-Jones N.M."/>
            <person name="Garbe J.R."/>
            <person name="Macchietto M.G."/>
            <person name="Kania S.A."/>
            <person name="Gerhold R.W."/>
            <person name="Richards J.E."/>
            <person name="Wolf T.M."/>
        </authorList>
    </citation>
    <scope>NUCLEOTIDE SEQUENCE</scope>
    <source>
        <strain evidence="1">MNPRO001-30</strain>
        <tissue evidence="1">Meninges</tissue>
    </source>
</reference>
<dbReference type="Proteomes" id="UP001196413">
    <property type="component" value="Unassembled WGS sequence"/>
</dbReference>
<dbReference type="EMBL" id="JAHQIW010000053">
    <property type="protein sequence ID" value="KAJ1345710.1"/>
    <property type="molecule type" value="Genomic_DNA"/>
</dbReference>
<evidence type="ECO:0000313" key="2">
    <source>
        <dbReference type="Proteomes" id="UP001196413"/>
    </source>
</evidence>